<comment type="caution">
    <text evidence="1">The sequence shown here is derived from an EMBL/GenBank/DDBJ whole genome shotgun (WGS) entry which is preliminary data.</text>
</comment>
<dbReference type="InterPro" id="IPR011330">
    <property type="entry name" value="Glyco_hydro/deAcase_b/a-brl"/>
</dbReference>
<name>A0ABW9A469_9BURK</name>
<dbReference type="CDD" id="cd10979">
    <property type="entry name" value="CE4_PuuE_like"/>
    <property type="match status" value="1"/>
</dbReference>
<proteinExistence type="predicted"/>
<dbReference type="Proteomes" id="UP001629246">
    <property type="component" value="Unassembled WGS sequence"/>
</dbReference>
<sequence length="316" mass="35441">MLTPAAPPVVAAAAFAPLRHHARFPYSAIVDRPHYRWPKGAGLAVYLGFNLEHFAFGEGMGARLGPMCPEPDVLNYAWREYGNRVGAWRCLELFERLGLPAGVLANTALYDHCPELIAAFVARGDELIGHGHTNSEQQGVLDADAELALLQHCRDRMQSHSGQTPAGWLSPWISESPLTPDLLQESGYRYNLNWSHDDQPVRMQTRSGASLWSIPYPQEVNDIPMIVARQMDGKDFAQLIIDHFDEMLEQSAQSSQQPLVMGIALHPYLIGQPYRLRHLRRALEHIARARDQGDVWFTTPGAICEHVDGLEILREK</sequence>
<dbReference type="PANTHER" id="PTHR43123:SF4">
    <property type="entry name" value="POLYSACCHARIDE DEACETYLASE"/>
    <property type="match status" value="1"/>
</dbReference>
<dbReference type="Gene3D" id="3.20.20.370">
    <property type="entry name" value="Glycoside hydrolase/deacetylase"/>
    <property type="match status" value="1"/>
</dbReference>
<keyword evidence="2" id="KW-1185">Reference proteome</keyword>
<gene>
    <name evidence="1" type="ORF">PQR62_02750</name>
</gene>
<dbReference type="EMBL" id="JAQQFM010000001">
    <property type="protein sequence ID" value="MFL9923170.1"/>
    <property type="molecule type" value="Genomic_DNA"/>
</dbReference>
<evidence type="ECO:0000313" key="1">
    <source>
        <dbReference type="EMBL" id="MFL9923170.1"/>
    </source>
</evidence>
<dbReference type="RefSeq" id="WP_408154701.1">
    <property type="nucleotide sequence ID" value="NZ_JAQQFM010000001.1"/>
</dbReference>
<dbReference type="PANTHER" id="PTHR43123">
    <property type="entry name" value="POLYSACCHARIDE DEACETYLASE-RELATED"/>
    <property type="match status" value="1"/>
</dbReference>
<dbReference type="SUPFAM" id="SSF88713">
    <property type="entry name" value="Glycoside hydrolase/deacetylase"/>
    <property type="match status" value="1"/>
</dbReference>
<reference evidence="1 2" key="1">
    <citation type="journal article" date="2024" name="Chem. Sci.">
        <title>Discovery of megapolipeptins by genome mining of a Burkholderiales bacteria collection.</title>
        <authorList>
            <person name="Paulo B.S."/>
            <person name="Recchia M.J.J."/>
            <person name="Lee S."/>
            <person name="Fergusson C.H."/>
            <person name="Romanowski S.B."/>
            <person name="Hernandez A."/>
            <person name="Krull N."/>
            <person name="Liu D.Y."/>
            <person name="Cavanagh H."/>
            <person name="Bos A."/>
            <person name="Gray C.A."/>
            <person name="Murphy B.T."/>
            <person name="Linington R.G."/>
            <person name="Eustaquio A.S."/>
        </authorList>
    </citation>
    <scope>NUCLEOTIDE SEQUENCE [LARGE SCALE GENOMIC DNA]</scope>
    <source>
        <strain evidence="1 2">RL21-008-BIB-A</strain>
    </source>
</reference>
<protein>
    <submittedName>
        <fullName evidence="1">Polysaccharide deacetylase family protein</fullName>
    </submittedName>
</protein>
<accession>A0ABW9A469</accession>
<organism evidence="1 2">
    <name type="scientific">Herbaspirillum lusitanum</name>
    <dbReference type="NCBI Taxonomy" id="213312"/>
    <lineage>
        <taxon>Bacteria</taxon>
        <taxon>Pseudomonadati</taxon>
        <taxon>Pseudomonadota</taxon>
        <taxon>Betaproteobacteria</taxon>
        <taxon>Burkholderiales</taxon>
        <taxon>Oxalobacteraceae</taxon>
        <taxon>Herbaspirillum</taxon>
    </lineage>
</organism>
<evidence type="ECO:0000313" key="2">
    <source>
        <dbReference type="Proteomes" id="UP001629246"/>
    </source>
</evidence>